<gene>
    <name evidence="2" type="ORF">GCM10007147_14200</name>
</gene>
<name>A0A919CGC3_9ACTN</name>
<dbReference type="InterPro" id="IPR029058">
    <property type="entry name" value="AB_hydrolase_fold"/>
</dbReference>
<dbReference type="EMBL" id="BMXL01000005">
    <property type="protein sequence ID" value="GHD21125.1"/>
    <property type="molecule type" value="Genomic_DNA"/>
</dbReference>
<evidence type="ECO:0000259" key="1">
    <source>
        <dbReference type="Pfam" id="PF12697"/>
    </source>
</evidence>
<dbReference type="Proteomes" id="UP000654947">
    <property type="component" value="Unassembled WGS sequence"/>
</dbReference>
<sequence length="294" mass="31219">MATRHLGPADDLQVRSDDGTLLHVEVRGPEDGPTVVLSHCWATSLASWGPVVRELDPNLRVVLYDQRGHGRSQQPLTEAGYGPHKLADDLCAVLEATVPEGRKAVVAGHSMGGMTIMASGGRNTFHDKIGAVLLTNTGSVELPQRSTVFPLPSPFAALATKGFLQAPLPLGPRNAATTAALKYITMGRDADPRTVNLCVRMVHECNGIARGRWGAVLNHLDIDRDAARITAPTVIVAGSEDKMTPPWHAHHTASVIPGADRPVEIGGVGHMGPLEMPGFLAEQVGKLVNEHVTA</sequence>
<dbReference type="PRINTS" id="PR00111">
    <property type="entry name" value="ABHYDROLASE"/>
</dbReference>
<reference evidence="2 3" key="1">
    <citation type="journal article" date="2014" name="Int. J. Syst. Evol. Microbiol.">
        <title>Complete genome sequence of Corynebacterium casei LMG S-19264T (=DSM 44701T), isolated from a smear-ripened cheese.</title>
        <authorList>
            <consortium name="US DOE Joint Genome Institute (JGI-PGF)"/>
            <person name="Walter F."/>
            <person name="Albersmeier A."/>
            <person name="Kalinowski J."/>
            <person name="Ruckert C."/>
        </authorList>
    </citation>
    <scope>NUCLEOTIDE SEQUENCE [LARGE SCALE GENOMIC DNA]</scope>
    <source>
        <strain evidence="2 3">KCTC 19473</strain>
    </source>
</reference>
<organism evidence="2 3">
    <name type="scientific">Nocardiopsis kunsanensis</name>
    <dbReference type="NCBI Taxonomy" id="141693"/>
    <lineage>
        <taxon>Bacteria</taxon>
        <taxon>Bacillati</taxon>
        <taxon>Actinomycetota</taxon>
        <taxon>Actinomycetes</taxon>
        <taxon>Streptosporangiales</taxon>
        <taxon>Nocardiopsidaceae</taxon>
        <taxon>Nocardiopsis</taxon>
    </lineage>
</organism>
<keyword evidence="2" id="KW-0378">Hydrolase</keyword>
<dbReference type="RefSeq" id="WP_193517592.1">
    <property type="nucleotide sequence ID" value="NZ_BMXL01000005.1"/>
</dbReference>
<feature type="domain" description="AB hydrolase-1" evidence="1">
    <location>
        <begin position="35"/>
        <end position="282"/>
    </location>
</feature>
<evidence type="ECO:0000313" key="2">
    <source>
        <dbReference type="EMBL" id="GHD21125.1"/>
    </source>
</evidence>
<dbReference type="GO" id="GO:0016787">
    <property type="term" value="F:hydrolase activity"/>
    <property type="evidence" value="ECO:0007669"/>
    <property type="project" value="UniProtKB-KW"/>
</dbReference>
<proteinExistence type="predicted"/>
<dbReference type="InterPro" id="IPR050228">
    <property type="entry name" value="Carboxylesterase_BioH"/>
</dbReference>
<protein>
    <submittedName>
        <fullName evidence="2">Hydrolase</fullName>
    </submittedName>
</protein>
<dbReference type="PANTHER" id="PTHR43194">
    <property type="entry name" value="HYDROLASE ALPHA/BETA FOLD FAMILY"/>
    <property type="match status" value="1"/>
</dbReference>
<dbReference type="Pfam" id="PF12697">
    <property type="entry name" value="Abhydrolase_6"/>
    <property type="match status" value="1"/>
</dbReference>
<comment type="caution">
    <text evidence="2">The sequence shown here is derived from an EMBL/GenBank/DDBJ whole genome shotgun (WGS) entry which is preliminary data.</text>
</comment>
<dbReference type="SUPFAM" id="SSF53474">
    <property type="entry name" value="alpha/beta-Hydrolases"/>
    <property type="match status" value="1"/>
</dbReference>
<keyword evidence="3" id="KW-1185">Reference proteome</keyword>
<evidence type="ECO:0000313" key="3">
    <source>
        <dbReference type="Proteomes" id="UP000654947"/>
    </source>
</evidence>
<accession>A0A919CGC3</accession>
<dbReference type="Gene3D" id="3.40.50.1820">
    <property type="entry name" value="alpha/beta hydrolase"/>
    <property type="match status" value="1"/>
</dbReference>
<dbReference type="PANTHER" id="PTHR43194:SF2">
    <property type="entry name" value="PEROXISOMAL MEMBRANE PROTEIN LPX1"/>
    <property type="match status" value="1"/>
</dbReference>
<dbReference type="InterPro" id="IPR000073">
    <property type="entry name" value="AB_hydrolase_1"/>
</dbReference>
<dbReference type="AlphaFoldDB" id="A0A919CGC3"/>